<feature type="compositionally biased region" description="Low complexity" evidence="1">
    <location>
        <begin position="403"/>
        <end position="420"/>
    </location>
</feature>
<feature type="region of interest" description="Disordered" evidence="1">
    <location>
        <begin position="401"/>
        <end position="420"/>
    </location>
</feature>
<keyword evidence="4" id="KW-1185">Reference proteome</keyword>
<dbReference type="Proteomes" id="UP000800082">
    <property type="component" value="Unassembled WGS sequence"/>
</dbReference>
<dbReference type="RefSeq" id="XP_033452183.1">
    <property type="nucleotide sequence ID" value="XM_033588633.1"/>
</dbReference>
<feature type="compositionally biased region" description="Polar residues" evidence="1">
    <location>
        <begin position="132"/>
        <end position="143"/>
    </location>
</feature>
<keyword evidence="2" id="KW-1133">Transmembrane helix</keyword>
<name>A0A6A5RTZ3_9PLEO</name>
<sequence>MASGKNSKNGARYQPVPETPVRNRLRQIIAVQMATPEARPATPPTIVDENTVQQSVLNNLSNRFSIDALGDDLPARSTDATPTPEKPTPLSKKARKALRAREKQATENGPYTPTDPLPSLDSGSPFGDDSTALRTASLPSTDGNGYPFPPIKNMCDNFESGFLSKSVEKRDSVISSDWEDTKIERPWQATAKKGSRGFTWSSKLKLKTWWPYRMYLSMRIFLLAVIKGFQGPRKFDFIITFGFLLVCCYAAYTTLDFIFTGLIKGANAQALVEAANCSVVYVTIPGPIITVSLIAASPTNPAQGTYYYSVVSGSTEWLNSVAPPSRPGLSITRTSIPLPIDSTLPGLESSMQPSPSPTMPVLLTSLPPGVGTTLTSTITSGDMVIISTMILVPSSMLPPPTSPTSLLASSTSSSTASVIA</sequence>
<dbReference type="AlphaFoldDB" id="A0A6A5RTZ3"/>
<proteinExistence type="predicted"/>
<feature type="transmembrane region" description="Helical" evidence="2">
    <location>
        <begin position="237"/>
        <end position="259"/>
    </location>
</feature>
<feature type="region of interest" description="Disordered" evidence="1">
    <location>
        <begin position="69"/>
        <end position="143"/>
    </location>
</feature>
<dbReference type="GeneID" id="54346280"/>
<evidence type="ECO:0000256" key="2">
    <source>
        <dbReference type="SAM" id="Phobius"/>
    </source>
</evidence>
<gene>
    <name evidence="3" type="ORF">M421DRAFT_2546</name>
</gene>
<accession>A0A6A5RTZ3</accession>
<organism evidence="3 4">
    <name type="scientific">Didymella exigua CBS 183.55</name>
    <dbReference type="NCBI Taxonomy" id="1150837"/>
    <lineage>
        <taxon>Eukaryota</taxon>
        <taxon>Fungi</taxon>
        <taxon>Dikarya</taxon>
        <taxon>Ascomycota</taxon>
        <taxon>Pezizomycotina</taxon>
        <taxon>Dothideomycetes</taxon>
        <taxon>Pleosporomycetidae</taxon>
        <taxon>Pleosporales</taxon>
        <taxon>Pleosporineae</taxon>
        <taxon>Didymellaceae</taxon>
        <taxon>Didymella</taxon>
    </lineage>
</organism>
<evidence type="ECO:0000256" key="1">
    <source>
        <dbReference type="SAM" id="MobiDB-lite"/>
    </source>
</evidence>
<keyword evidence="2" id="KW-0812">Transmembrane</keyword>
<evidence type="ECO:0000313" key="4">
    <source>
        <dbReference type="Proteomes" id="UP000800082"/>
    </source>
</evidence>
<reference evidence="3" key="1">
    <citation type="journal article" date="2020" name="Stud. Mycol.">
        <title>101 Dothideomycetes genomes: a test case for predicting lifestyles and emergence of pathogens.</title>
        <authorList>
            <person name="Haridas S."/>
            <person name="Albert R."/>
            <person name="Binder M."/>
            <person name="Bloem J."/>
            <person name="Labutti K."/>
            <person name="Salamov A."/>
            <person name="Andreopoulos B."/>
            <person name="Baker S."/>
            <person name="Barry K."/>
            <person name="Bills G."/>
            <person name="Bluhm B."/>
            <person name="Cannon C."/>
            <person name="Castanera R."/>
            <person name="Culley D."/>
            <person name="Daum C."/>
            <person name="Ezra D."/>
            <person name="Gonzalez J."/>
            <person name="Henrissat B."/>
            <person name="Kuo A."/>
            <person name="Liang C."/>
            <person name="Lipzen A."/>
            <person name="Lutzoni F."/>
            <person name="Magnuson J."/>
            <person name="Mondo S."/>
            <person name="Nolan M."/>
            <person name="Ohm R."/>
            <person name="Pangilinan J."/>
            <person name="Park H.-J."/>
            <person name="Ramirez L."/>
            <person name="Alfaro M."/>
            <person name="Sun H."/>
            <person name="Tritt A."/>
            <person name="Yoshinaga Y."/>
            <person name="Zwiers L.-H."/>
            <person name="Turgeon B."/>
            <person name="Goodwin S."/>
            <person name="Spatafora J."/>
            <person name="Crous P."/>
            <person name="Grigoriev I."/>
        </authorList>
    </citation>
    <scope>NUCLEOTIDE SEQUENCE</scope>
    <source>
        <strain evidence="3">CBS 183.55</strain>
    </source>
</reference>
<keyword evidence="2" id="KW-0472">Membrane</keyword>
<dbReference type="OrthoDB" id="3799310at2759"/>
<evidence type="ECO:0000313" key="3">
    <source>
        <dbReference type="EMBL" id="KAF1931935.1"/>
    </source>
</evidence>
<feature type="region of interest" description="Disordered" evidence="1">
    <location>
        <begin position="1"/>
        <end position="21"/>
    </location>
</feature>
<dbReference type="EMBL" id="ML978960">
    <property type="protein sequence ID" value="KAF1931935.1"/>
    <property type="molecule type" value="Genomic_DNA"/>
</dbReference>
<protein>
    <submittedName>
        <fullName evidence="3">Uncharacterized protein</fullName>
    </submittedName>
</protein>